<keyword evidence="3" id="KW-0560">Oxidoreductase</keyword>
<dbReference type="Pfam" id="PF00248">
    <property type="entry name" value="Aldo_ket_red"/>
    <property type="match status" value="1"/>
</dbReference>
<dbReference type="InterPro" id="IPR020471">
    <property type="entry name" value="AKR"/>
</dbReference>
<dbReference type="PROSITE" id="PS00798">
    <property type="entry name" value="ALDOKETO_REDUCTASE_1"/>
    <property type="match status" value="1"/>
</dbReference>
<accession>A0ABU5I3B3</accession>
<dbReference type="PIRSF" id="PIRSF000097">
    <property type="entry name" value="AKR"/>
    <property type="match status" value="1"/>
</dbReference>
<evidence type="ECO:0000259" key="4">
    <source>
        <dbReference type="Pfam" id="PF00248"/>
    </source>
</evidence>
<protein>
    <submittedName>
        <fullName evidence="5">Aldo/keto reductase</fullName>
    </submittedName>
</protein>
<name>A0ABU5I3B3_9HYPH</name>
<dbReference type="PANTHER" id="PTHR43827">
    <property type="entry name" value="2,5-DIKETO-D-GLUCONIC ACID REDUCTASE"/>
    <property type="match status" value="1"/>
</dbReference>
<feature type="domain" description="NADP-dependent oxidoreductase" evidence="4">
    <location>
        <begin position="14"/>
        <end position="256"/>
    </location>
</feature>
<comment type="similarity">
    <text evidence="1">Belongs to the aldo/keto reductase family.</text>
</comment>
<dbReference type="SUPFAM" id="SSF51430">
    <property type="entry name" value="NAD(P)-linked oxidoreductase"/>
    <property type="match status" value="1"/>
</dbReference>
<evidence type="ECO:0000256" key="3">
    <source>
        <dbReference type="ARBA" id="ARBA00023002"/>
    </source>
</evidence>
<dbReference type="EMBL" id="JAXLPB010000003">
    <property type="protein sequence ID" value="MDY8109585.1"/>
    <property type="molecule type" value="Genomic_DNA"/>
</dbReference>
<comment type="caution">
    <text evidence="5">The sequence shown here is derived from an EMBL/GenBank/DDBJ whole genome shotgun (WGS) entry which is preliminary data.</text>
</comment>
<dbReference type="InterPro" id="IPR023210">
    <property type="entry name" value="NADP_OxRdtase_dom"/>
</dbReference>
<sequence>MKIIEAHGASIPAIGLGTYTLKDEECSRLVAKAIEVGYRHLDTAKMYENEKAVGKGVRQSGHDRSELFVTTKVWWTDIGRDDLLASARRSVEDLDIGPVDLMLIHWPNPDIALEESIDALNETISEGLAKHIGVANFPNALFREAAAMSANPLVCNQVEYHPFLSQNSVLEACRDNDAALVAYSPIGRGGELLSKAPIVEAAEAHGTSPAQIVLAWHVSQKNVGAIPRTSNPDRLAENIAVFDIELTEAQKAAIATLASPQGRMVDPSFAPIWDRD</sequence>
<evidence type="ECO:0000313" key="6">
    <source>
        <dbReference type="Proteomes" id="UP001294412"/>
    </source>
</evidence>
<dbReference type="PROSITE" id="PS00063">
    <property type="entry name" value="ALDOKETO_REDUCTASE_3"/>
    <property type="match status" value="1"/>
</dbReference>
<keyword evidence="6" id="KW-1185">Reference proteome</keyword>
<dbReference type="InterPro" id="IPR018170">
    <property type="entry name" value="Aldo/ket_reductase_CS"/>
</dbReference>
<evidence type="ECO:0000256" key="1">
    <source>
        <dbReference type="ARBA" id="ARBA00007905"/>
    </source>
</evidence>
<gene>
    <name evidence="5" type="ORF">U0C82_10595</name>
</gene>
<dbReference type="Proteomes" id="UP001294412">
    <property type="component" value="Unassembled WGS sequence"/>
</dbReference>
<dbReference type="InterPro" id="IPR036812">
    <property type="entry name" value="NAD(P)_OxRdtase_dom_sf"/>
</dbReference>
<reference evidence="5 6" key="1">
    <citation type="submission" date="2023-12" db="EMBL/GenBank/DDBJ databases">
        <title>Description of Novel Strain Fulvimarina sp. 2208YS6-2-32 isolated from Uroteuthis (Photololigo) edulis.</title>
        <authorList>
            <person name="Park J.-S."/>
        </authorList>
    </citation>
    <scope>NUCLEOTIDE SEQUENCE [LARGE SCALE GENOMIC DNA]</scope>
    <source>
        <strain evidence="5 6">2208YS6-2-32</strain>
    </source>
</reference>
<dbReference type="RefSeq" id="WP_322187071.1">
    <property type="nucleotide sequence ID" value="NZ_JAXLPB010000003.1"/>
</dbReference>
<dbReference type="PANTHER" id="PTHR43827:SF3">
    <property type="entry name" value="NADP-DEPENDENT OXIDOREDUCTASE DOMAIN-CONTAINING PROTEIN"/>
    <property type="match status" value="1"/>
</dbReference>
<dbReference type="Gene3D" id="3.20.20.100">
    <property type="entry name" value="NADP-dependent oxidoreductase domain"/>
    <property type="match status" value="1"/>
</dbReference>
<proteinExistence type="inferred from homology"/>
<keyword evidence="2" id="KW-0521">NADP</keyword>
<dbReference type="PRINTS" id="PR00069">
    <property type="entry name" value="ALDKETRDTASE"/>
</dbReference>
<organism evidence="5 6">
    <name type="scientific">Fulvimarina uroteuthidis</name>
    <dbReference type="NCBI Taxonomy" id="3098149"/>
    <lineage>
        <taxon>Bacteria</taxon>
        <taxon>Pseudomonadati</taxon>
        <taxon>Pseudomonadota</taxon>
        <taxon>Alphaproteobacteria</taxon>
        <taxon>Hyphomicrobiales</taxon>
        <taxon>Aurantimonadaceae</taxon>
        <taxon>Fulvimarina</taxon>
    </lineage>
</organism>
<evidence type="ECO:0000256" key="2">
    <source>
        <dbReference type="ARBA" id="ARBA00022857"/>
    </source>
</evidence>
<evidence type="ECO:0000313" key="5">
    <source>
        <dbReference type="EMBL" id="MDY8109585.1"/>
    </source>
</evidence>